<evidence type="ECO:0000259" key="8">
    <source>
        <dbReference type="PROSITE" id="PS50928"/>
    </source>
</evidence>
<protein>
    <submittedName>
        <fullName evidence="9">L-arabinose transport system permease protein AraQ</fullName>
    </submittedName>
</protein>
<gene>
    <name evidence="9" type="primary">araQ_5</name>
    <name evidence="9" type="ORF">ROE7235_02665</name>
</gene>
<dbReference type="Pfam" id="PF00528">
    <property type="entry name" value="BPD_transp_1"/>
    <property type="match status" value="1"/>
</dbReference>
<dbReference type="InterPro" id="IPR000515">
    <property type="entry name" value="MetI-like"/>
</dbReference>
<keyword evidence="6 7" id="KW-0472">Membrane</keyword>
<feature type="transmembrane region" description="Helical" evidence="7">
    <location>
        <begin position="254"/>
        <end position="277"/>
    </location>
</feature>
<feature type="transmembrane region" description="Helical" evidence="7">
    <location>
        <begin position="180"/>
        <end position="203"/>
    </location>
</feature>
<name>A0A3B0MBX9_9RHOB</name>
<reference evidence="10" key="1">
    <citation type="submission" date="2018-08" db="EMBL/GenBank/DDBJ databases">
        <authorList>
            <person name="Rodrigo-Torres L."/>
            <person name="Arahal R. D."/>
            <person name="Lucena T."/>
        </authorList>
    </citation>
    <scope>NUCLEOTIDE SEQUENCE [LARGE SCALE GENOMIC DNA]</scope>
    <source>
        <strain evidence="10">CECT 7235</strain>
    </source>
</reference>
<dbReference type="SUPFAM" id="SSF161098">
    <property type="entry name" value="MetI-like"/>
    <property type="match status" value="1"/>
</dbReference>
<keyword evidence="4 7" id="KW-0812">Transmembrane</keyword>
<keyword evidence="3" id="KW-1003">Cell membrane</keyword>
<feature type="transmembrane region" description="Helical" evidence="7">
    <location>
        <begin position="20"/>
        <end position="41"/>
    </location>
</feature>
<evidence type="ECO:0000256" key="3">
    <source>
        <dbReference type="ARBA" id="ARBA00022475"/>
    </source>
</evidence>
<evidence type="ECO:0000256" key="6">
    <source>
        <dbReference type="ARBA" id="ARBA00023136"/>
    </source>
</evidence>
<comment type="similarity">
    <text evidence="7">Belongs to the binding-protein-dependent transport system permease family.</text>
</comment>
<dbReference type="RefSeq" id="WP_121095995.1">
    <property type="nucleotide sequence ID" value="NZ_UIHC01000031.1"/>
</dbReference>
<organism evidence="9 10">
    <name type="scientific">Roseinatronobacter ekhonensis</name>
    <dbReference type="NCBI Taxonomy" id="254356"/>
    <lineage>
        <taxon>Bacteria</taxon>
        <taxon>Pseudomonadati</taxon>
        <taxon>Pseudomonadota</taxon>
        <taxon>Alphaproteobacteria</taxon>
        <taxon>Rhodobacterales</taxon>
        <taxon>Paracoccaceae</taxon>
        <taxon>Roseinatronobacter</taxon>
    </lineage>
</organism>
<dbReference type="GO" id="GO:0005886">
    <property type="term" value="C:plasma membrane"/>
    <property type="evidence" value="ECO:0007669"/>
    <property type="project" value="UniProtKB-SubCell"/>
</dbReference>
<dbReference type="GO" id="GO:0055085">
    <property type="term" value="P:transmembrane transport"/>
    <property type="evidence" value="ECO:0007669"/>
    <property type="project" value="InterPro"/>
</dbReference>
<dbReference type="PANTHER" id="PTHR43744">
    <property type="entry name" value="ABC TRANSPORTER PERMEASE PROTEIN MG189-RELATED-RELATED"/>
    <property type="match status" value="1"/>
</dbReference>
<keyword evidence="2 7" id="KW-0813">Transport</keyword>
<dbReference type="CDD" id="cd06261">
    <property type="entry name" value="TM_PBP2"/>
    <property type="match status" value="1"/>
</dbReference>
<sequence length="347" mass="39148">MFGWILGRRGRHGFDLTDWLAFGFLGLGVVLMLGPVLWLVLSSFKTEAALQEYPPKFLPLAPIERVVPGYEQPLQMFTVTAGEHAGRELAQVRRIGLNAQMVDPANPEERLNVNIGDREPLREFGVATENYTGVFSRFNFMLYFWNSTFITIVATVLTVLFNSMAAFALAKYKFTGRNAVFVLIIATLMIPPTITLVPLFLVISQMGMVNSHWGVIWPAIATPTGVFLLRQYMLTIPDDLLDAARMDHASEWRVYWKIVLPLSAPALAVLVIFSVMWRWNEFLWPLIVLNRSEVFTLQLALNSFQGELQTSWSNLLAMTVLTLLPITIVFAFLQKYITQGIAQSGVK</sequence>
<evidence type="ECO:0000313" key="9">
    <source>
        <dbReference type="EMBL" id="SUZ32900.1"/>
    </source>
</evidence>
<dbReference type="Gene3D" id="1.10.3720.10">
    <property type="entry name" value="MetI-like"/>
    <property type="match status" value="1"/>
</dbReference>
<comment type="subcellular location">
    <subcellularLocation>
        <location evidence="1 7">Cell membrane</location>
        <topology evidence="1 7">Multi-pass membrane protein</topology>
    </subcellularLocation>
</comment>
<evidence type="ECO:0000256" key="4">
    <source>
        <dbReference type="ARBA" id="ARBA00022692"/>
    </source>
</evidence>
<keyword evidence="10" id="KW-1185">Reference proteome</keyword>
<dbReference type="OrthoDB" id="9815445at2"/>
<keyword evidence="5 7" id="KW-1133">Transmembrane helix</keyword>
<evidence type="ECO:0000256" key="1">
    <source>
        <dbReference type="ARBA" id="ARBA00004651"/>
    </source>
</evidence>
<evidence type="ECO:0000256" key="7">
    <source>
        <dbReference type="RuleBase" id="RU363032"/>
    </source>
</evidence>
<accession>A0A3B0MBX9</accession>
<feature type="transmembrane region" description="Helical" evidence="7">
    <location>
        <begin position="143"/>
        <end position="168"/>
    </location>
</feature>
<dbReference type="PANTHER" id="PTHR43744:SF12">
    <property type="entry name" value="ABC TRANSPORTER PERMEASE PROTEIN MG189-RELATED"/>
    <property type="match status" value="1"/>
</dbReference>
<feature type="domain" description="ABC transmembrane type-1" evidence="8">
    <location>
        <begin position="144"/>
        <end position="333"/>
    </location>
</feature>
<dbReference type="AlphaFoldDB" id="A0A3B0MBX9"/>
<dbReference type="Proteomes" id="UP000272908">
    <property type="component" value="Unassembled WGS sequence"/>
</dbReference>
<evidence type="ECO:0000313" key="10">
    <source>
        <dbReference type="Proteomes" id="UP000272908"/>
    </source>
</evidence>
<proteinExistence type="inferred from homology"/>
<evidence type="ECO:0000256" key="5">
    <source>
        <dbReference type="ARBA" id="ARBA00022989"/>
    </source>
</evidence>
<evidence type="ECO:0000256" key="2">
    <source>
        <dbReference type="ARBA" id="ARBA00022448"/>
    </source>
</evidence>
<dbReference type="PROSITE" id="PS50928">
    <property type="entry name" value="ABC_TM1"/>
    <property type="match status" value="1"/>
</dbReference>
<dbReference type="InterPro" id="IPR035906">
    <property type="entry name" value="MetI-like_sf"/>
</dbReference>
<feature type="transmembrane region" description="Helical" evidence="7">
    <location>
        <begin position="215"/>
        <end position="233"/>
    </location>
</feature>
<dbReference type="EMBL" id="UIHC01000031">
    <property type="protein sequence ID" value="SUZ32900.1"/>
    <property type="molecule type" value="Genomic_DNA"/>
</dbReference>
<feature type="transmembrane region" description="Helical" evidence="7">
    <location>
        <begin position="312"/>
        <end position="333"/>
    </location>
</feature>